<accession>A0A397HH53</accession>
<reference evidence="1 2" key="1">
    <citation type="submission" date="2018-08" db="EMBL/GenBank/DDBJ databases">
        <title>Genome and evolution of the arbuscular mycorrhizal fungus Diversispora epigaea (formerly Glomus versiforme) and its bacterial endosymbionts.</title>
        <authorList>
            <person name="Sun X."/>
            <person name="Fei Z."/>
            <person name="Harrison M."/>
        </authorList>
    </citation>
    <scope>NUCLEOTIDE SEQUENCE [LARGE SCALE GENOMIC DNA]</scope>
    <source>
        <strain evidence="1 2">IT104</strain>
    </source>
</reference>
<keyword evidence="2" id="KW-1185">Reference proteome</keyword>
<protein>
    <submittedName>
        <fullName evidence="1">Uncharacterized protein</fullName>
    </submittedName>
</protein>
<dbReference type="EMBL" id="PQFF01000311">
    <property type="protein sequence ID" value="RHZ62249.1"/>
    <property type="molecule type" value="Genomic_DNA"/>
</dbReference>
<dbReference type="Proteomes" id="UP000266861">
    <property type="component" value="Unassembled WGS sequence"/>
</dbReference>
<proteinExistence type="predicted"/>
<dbReference type="AlphaFoldDB" id="A0A397HH53"/>
<organism evidence="1 2">
    <name type="scientific">Diversispora epigaea</name>
    <dbReference type="NCBI Taxonomy" id="1348612"/>
    <lineage>
        <taxon>Eukaryota</taxon>
        <taxon>Fungi</taxon>
        <taxon>Fungi incertae sedis</taxon>
        <taxon>Mucoromycota</taxon>
        <taxon>Glomeromycotina</taxon>
        <taxon>Glomeromycetes</taxon>
        <taxon>Diversisporales</taxon>
        <taxon>Diversisporaceae</taxon>
        <taxon>Diversispora</taxon>
    </lineage>
</organism>
<sequence>MWADSSEIEDNPTNAITSLYRQIFKTQTKISGSIVMGFDKESIFSELLHNIEFHPYSISLADKLSIMVFSLSVSKKKGWMGSGEGYMASFIHVFRKERCTIVQKFVKNKSVVEIWNNIIKISQYEGNSPVNVWQKVGILEKYRGTQLFGLEHTYTQSVLQQSHISKCQPSQWNNEELMNHLYEYHLKRQTIVEINWLQLFKQWESNGYIIEINTTLSNFLSVSKKKGWMGSGEGYMASFIHVFRKERCTIVQKFVKNKSVVEIWNNIIKISQYEGNSPVNVWQKVGILEKYRGTQLFGLEHTYTQSVLQQSHISKCQPSQWNNEELMNHLYEYHLKRQTIVEINWLQLFKQWESNGYIIEINTTLSNLYPKKYQFNDREMQAWSSMLKVTGCTNVTPFNSNISPYKFWTRFLDPMNDKKILKDLFQLGFLNPYPSNIQNPSQIFWNCFARSLVQNQKGPDGIRRILSIIAHQFSYRELQDKFGVSPTTINAAKKYTTLNGPGCRQINKPIIIRNPPFTKEIENQFEAFFLDKANVSMSSYKVDPRTNRPILYLLDQKESLWKRFSEIYSNGMKRTAFMARIEDGPYNNKYREDLGGLCSICAEYGYKVFDNLAKIIRLHIENLPVQVSPTTINAAKKYTTLNGPGCRQINKPIIIRNPPFTKEIENQFEAFFLDKANVSMSSYKVDPRTNRPILYLLDQKESLWKRFSEIYSNGMKRTAFMARIEDGPYNNKYREDLGGLCSICAEYGYKVFDNLAKIIRLHIENLPVQNKLLQDVELIKRHMKREYVCKISVGNNGHIEHNECIDHCLLYAFESILSTEEKQLLNDKKEKLFYYYAHQTRKVFLNEQVQANLLELDSDGAVLIIDYKMRILPKSA</sequence>
<gene>
    <name evidence="1" type="ORF">Glove_341g69</name>
</gene>
<evidence type="ECO:0000313" key="2">
    <source>
        <dbReference type="Proteomes" id="UP000266861"/>
    </source>
</evidence>
<evidence type="ECO:0000313" key="1">
    <source>
        <dbReference type="EMBL" id="RHZ62249.1"/>
    </source>
</evidence>
<comment type="caution">
    <text evidence="1">The sequence shown here is derived from an EMBL/GenBank/DDBJ whole genome shotgun (WGS) entry which is preliminary data.</text>
</comment>
<name>A0A397HH53_9GLOM</name>